<dbReference type="FunFam" id="2.30.180.10:FF:000032">
    <property type="entry name" value="Fasciclin domain-containing protein, putative"/>
    <property type="match status" value="1"/>
</dbReference>
<evidence type="ECO:0000313" key="2">
    <source>
        <dbReference type="EMBL" id="KAA9353571.1"/>
    </source>
</evidence>
<dbReference type="GO" id="GO:0005615">
    <property type="term" value="C:extracellular space"/>
    <property type="evidence" value="ECO:0007669"/>
    <property type="project" value="TreeGrafter"/>
</dbReference>
<evidence type="ECO:0000313" key="3">
    <source>
        <dbReference type="Proteomes" id="UP000326344"/>
    </source>
</evidence>
<sequence length="345" mass="36048">MRLSDLIIHLILFIHRFSMKKTRSSTPRSRALLLAVLAALFTFTTSCDKEEDTASAQPKTVADLIVESSDFTILEAAILQAGQLDAFKNPNLTVFAPNDAAFRASGVADATSLTALTKEQLTGILQYHVLKAAVASSGFPMEKNKAVQTSLSINNQAVVAYVTNGTSGLFINGAKVITPDVKAANGIMHVIDRILLPPPTGSGGSLVGVVQADTSLSLLGVAALRIATVNPTLAAVLTGTQPYTTFAPTNNAFRALKLSTADTINKVPVTALTALLANHVVAGRLYSNDLTTGEVTAYSTGKLTVTATGTTVTVKSKGLTSPATVTRANMTATNGVVHKIDKVLL</sequence>
<proteinExistence type="predicted"/>
<accession>A0A5N1JDY3</accession>
<dbReference type="Gene3D" id="2.30.180.10">
    <property type="entry name" value="FAS1 domain"/>
    <property type="match status" value="2"/>
</dbReference>
<evidence type="ECO:0000259" key="1">
    <source>
        <dbReference type="PROSITE" id="PS50213"/>
    </source>
</evidence>
<dbReference type="InterPro" id="IPR036378">
    <property type="entry name" value="FAS1_dom_sf"/>
</dbReference>
<keyword evidence="3" id="KW-1185">Reference proteome</keyword>
<dbReference type="SUPFAM" id="SSF82153">
    <property type="entry name" value="FAS1 domain"/>
    <property type="match status" value="2"/>
</dbReference>
<dbReference type="InterPro" id="IPR000782">
    <property type="entry name" value="FAS1_domain"/>
</dbReference>
<dbReference type="PANTHER" id="PTHR10900:SF77">
    <property type="entry name" value="FI19380P1"/>
    <property type="match status" value="1"/>
</dbReference>
<reference evidence="2 3" key="1">
    <citation type="submission" date="2019-09" db="EMBL/GenBank/DDBJ databases">
        <title>Genome Sequence of Larkinella sp MA1.</title>
        <authorList>
            <person name="Srinivasan S."/>
        </authorList>
    </citation>
    <scope>NUCLEOTIDE SEQUENCE [LARGE SCALE GENOMIC DNA]</scope>
    <source>
        <strain evidence="2 3">MA1</strain>
    </source>
</reference>
<comment type="caution">
    <text evidence="2">The sequence shown here is derived from an EMBL/GenBank/DDBJ whole genome shotgun (WGS) entry which is preliminary data.</text>
</comment>
<organism evidence="2 3">
    <name type="scientific">Larkinella humicola</name>
    <dbReference type="NCBI Taxonomy" id="2607654"/>
    <lineage>
        <taxon>Bacteria</taxon>
        <taxon>Pseudomonadati</taxon>
        <taxon>Bacteroidota</taxon>
        <taxon>Cytophagia</taxon>
        <taxon>Cytophagales</taxon>
        <taxon>Spirosomataceae</taxon>
        <taxon>Larkinella</taxon>
    </lineage>
</organism>
<protein>
    <submittedName>
        <fullName evidence="2">Fasciclin domain-containing protein</fullName>
    </submittedName>
</protein>
<dbReference type="SMART" id="SM00554">
    <property type="entry name" value="FAS1"/>
    <property type="match status" value="2"/>
</dbReference>
<dbReference type="Proteomes" id="UP000326344">
    <property type="component" value="Unassembled WGS sequence"/>
</dbReference>
<name>A0A5N1JDY3_9BACT</name>
<dbReference type="Pfam" id="PF02469">
    <property type="entry name" value="Fasciclin"/>
    <property type="match status" value="2"/>
</dbReference>
<feature type="domain" description="FAS1" evidence="1">
    <location>
        <begin position="58"/>
        <end position="195"/>
    </location>
</feature>
<dbReference type="PANTHER" id="PTHR10900">
    <property type="entry name" value="PERIOSTIN-RELATED"/>
    <property type="match status" value="1"/>
</dbReference>
<dbReference type="InterPro" id="IPR050904">
    <property type="entry name" value="Adhesion/Biosynth-related"/>
</dbReference>
<feature type="domain" description="FAS1" evidence="1">
    <location>
        <begin position="203"/>
        <end position="344"/>
    </location>
</feature>
<dbReference type="PROSITE" id="PS50213">
    <property type="entry name" value="FAS1"/>
    <property type="match status" value="2"/>
</dbReference>
<dbReference type="EMBL" id="VTWS01000003">
    <property type="protein sequence ID" value="KAA9353571.1"/>
    <property type="molecule type" value="Genomic_DNA"/>
</dbReference>
<dbReference type="AlphaFoldDB" id="A0A5N1JDY3"/>
<gene>
    <name evidence="2" type="ORF">F0P93_13080</name>
</gene>